<evidence type="ECO:0000256" key="1">
    <source>
        <dbReference type="ARBA" id="ARBA00004304"/>
    </source>
</evidence>
<comment type="subcellular location">
    <subcellularLocation>
        <location evidence="2">Endoplasmic reticulum membrane</location>
        <topology evidence="2">Single-pass membrane protein</topology>
    </subcellularLocation>
    <subcellularLocation>
        <location evidence="1">Mitochondrion membrane</location>
        <topology evidence="1">Single-pass membrane protein</topology>
    </subcellularLocation>
</comment>
<dbReference type="GO" id="GO:0005789">
    <property type="term" value="C:endoplasmic reticulum membrane"/>
    <property type="evidence" value="ECO:0007669"/>
    <property type="project" value="UniProtKB-SubCell"/>
</dbReference>
<evidence type="ECO:0000256" key="3">
    <source>
        <dbReference type="ARBA" id="ARBA00009219"/>
    </source>
</evidence>
<gene>
    <name evidence="12" type="ORF">PLEPLA_LOCUS36900</name>
</gene>
<evidence type="ECO:0000256" key="8">
    <source>
        <dbReference type="ARBA" id="ARBA00023128"/>
    </source>
</evidence>
<dbReference type="GO" id="GO:0006694">
    <property type="term" value="P:steroid biosynthetic process"/>
    <property type="evidence" value="ECO:0007669"/>
    <property type="project" value="InterPro"/>
</dbReference>
<dbReference type="Proteomes" id="UP001153269">
    <property type="component" value="Unassembled WGS sequence"/>
</dbReference>
<keyword evidence="5" id="KW-0256">Endoplasmic reticulum</keyword>
<evidence type="ECO:0000256" key="4">
    <source>
        <dbReference type="ARBA" id="ARBA00022692"/>
    </source>
</evidence>
<feature type="transmembrane region" description="Helical" evidence="10">
    <location>
        <begin position="336"/>
        <end position="356"/>
    </location>
</feature>
<proteinExistence type="inferred from homology"/>
<evidence type="ECO:0000256" key="10">
    <source>
        <dbReference type="SAM" id="Phobius"/>
    </source>
</evidence>
<keyword evidence="6 10" id="KW-1133">Transmembrane helix</keyword>
<dbReference type="EMBL" id="CADEAL010004006">
    <property type="protein sequence ID" value="CAB1449219.1"/>
    <property type="molecule type" value="Genomic_DNA"/>
</dbReference>
<dbReference type="FunFam" id="3.40.50.720:FF:000220">
    <property type="entry name" value="3 beta-hydroxysteroid dehydrogenase/Delta 5--&gt;4-isomerase type 1"/>
    <property type="match status" value="1"/>
</dbReference>
<evidence type="ECO:0000256" key="5">
    <source>
        <dbReference type="ARBA" id="ARBA00022824"/>
    </source>
</evidence>
<evidence type="ECO:0000256" key="2">
    <source>
        <dbReference type="ARBA" id="ARBA00004389"/>
    </source>
</evidence>
<dbReference type="InterPro" id="IPR002225">
    <property type="entry name" value="3Beta_OHSteriod_DH/Estase"/>
</dbReference>
<reference evidence="12" key="1">
    <citation type="submission" date="2020-03" db="EMBL/GenBank/DDBJ databases">
        <authorList>
            <person name="Weist P."/>
        </authorList>
    </citation>
    <scope>NUCLEOTIDE SEQUENCE</scope>
</reference>
<keyword evidence="4 10" id="KW-0812">Transmembrane</keyword>
<dbReference type="Pfam" id="PF01073">
    <property type="entry name" value="3Beta_HSD"/>
    <property type="match status" value="1"/>
</dbReference>
<dbReference type="Gene3D" id="3.40.50.720">
    <property type="entry name" value="NAD(P)-binding Rossmann-like Domain"/>
    <property type="match status" value="1"/>
</dbReference>
<evidence type="ECO:0000313" key="13">
    <source>
        <dbReference type="Proteomes" id="UP001153269"/>
    </source>
</evidence>
<dbReference type="AlphaFoldDB" id="A0A9N7Z552"/>
<organism evidence="12 13">
    <name type="scientific">Pleuronectes platessa</name>
    <name type="common">European plaice</name>
    <dbReference type="NCBI Taxonomy" id="8262"/>
    <lineage>
        <taxon>Eukaryota</taxon>
        <taxon>Metazoa</taxon>
        <taxon>Chordata</taxon>
        <taxon>Craniata</taxon>
        <taxon>Vertebrata</taxon>
        <taxon>Euteleostomi</taxon>
        <taxon>Actinopterygii</taxon>
        <taxon>Neopterygii</taxon>
        <taxon>Teleostei</taxon>
        <taxon>Neoteleostei</taxon>
        <taxon>Acanthomorphata</taxon>
        <taxon>Carangaria</taxon>
        <taxon>Pleuronectiformes</taxon>
        <taxon>Pleuronectoidei</taxon>
        <taxon>Pleuronectidae</taxon>
        <taxon>Pleuronectes</taxon>
    </lineage>
</organism>
<keyword evidence="8" id="KW-0496">Mitochondrion</keyword>
<keyword evidence="13" id="KW-1185">Reference proteome</keyword>
<sequence length="418" mass="47513">MYQHRFCWNVIDLWINILLLRLLRRSQREELWKRRIFCFSLTPAMSLGGDVCVVTGACGFLGRRLVKLLLEEETMAEIRMLDKHVQPGVLQTLEDCRGSTLLSVFEGDIRDSDFVRKACRGASVIFHTASIIDINGSVEYSELYGVNVKGTQVLLEACVQENVVSLIYTSSIEVMGPNPKGEPIINGSEDTIYDCTLRFSYSKTKKEAEQRTLLAHGEVLQNGGRLATCALRPMYIFGEGCRFLLGHMDDGIRNKDVLLRMSLPEARVNPVYVGNVATAHLQAARGLKDPQKRNVIGGNFFFISDDTPPVSYSDFNHVLMAPLGFNIQEKLRLPLLLLYALCFILEILCTMIRPLIRVALPLNRQLLTMLNTPFTFSYQKAKRDLGYEPKYSWEEARKHTIEWLASELPKERERITAK</sequence>
<comment type="caution">
    <text evidence="12">The sequence shown here is derived from an EMBL/GenBank/DDBJ whole genome shotgun (WGS) entry which is preliminary data.</text>
</comment>
<protein>
    <recommendedName>
        <fullName evidence="11">3-beta hydroxysteroid dehydrogenase/isomerase domain-containing protein</fullName>
    </recommendedName>
</protein>
<accession>A0A9N7Z552</accession>
<evidence type="ECO:0000256" key="7">
    <source>
        <dbReference type="ARBA" id="ARBA00023002"/>
    </source>
</evidence>
<keyword evidence="7" id="KW-0560">Oxidoreductase</keyword>
<evidence type="ECO:0000256" key="9">
    <source>
        <dbReference type="ARBA" id="ARBA00023136"/>
    </source>
</evidence>
<feature type="domain" description="3-beta hydroxysteroid dehydrogenase/isomerase" evidence="11">
    <location>
        <begin position="53"/>
        <end position="335"/>
    </location>
</feature>
<evidence type="ECO:0000313" key="12">
    <source>
        <dbReference type="EMBL" id="CAB1449219.1"/>
    </source>
</evidence>
<dbReference type="GO" id="GO:0016616">
    <property type="term" value="F:oxidoreductase activity, acting on the CH-OH group of donors, NAD or NADP as acceptor"/>
    <property type="evidence" value="ECO:0007669"/>
    <property type="project" value="InterPro"/>
</dbReference>
<dbReference type="InterPro" id="IPR036291">
    <property type="entry name" value="NAD(P)-bd_dom_sf"/>
</dbReference>
<evidence type="ECO:0000256" key="6">
    <source>
        <dbReference type="ARBA" id="ARBA00022989"/>
    </source>
</evidence>
<evidence type="ECO:0000259" key="11">
    <source>
        <dbReference type="Pfam" id="PF01073"/>
    </source>
</evidence>
<dbReference type="InterPro" id="IPR050177">
    <property type="entry name" value="Lipid_A_modif_metabolic_enz"/>
</dbReference>
<dbReference type="PANTHER" id="PTHR43245:SF51">
    <property type="entry name" value="SHORT CHAIN DEHYDROGENASE_REDUCTASE FAMILY 42E, MEMBER 2"/>
    <property type="match status" value="1"/>
</dbReference>
<keyword evidence="9 10" id="KW-0472">Membrane</keyword>
<comment type="similarity">
    <text evidence="3">Belongs to the 3-beta-HSD family.</text>
</comment>
<dbReference type="GO" id="GO:0031966">
    <property type="term" value="C:mitochondrial membrane"/>
    <property type="evidence" value="ECO:0007669"/>
    <property type="project" value="UniProtKB-SubCell"/>
</dbReference>
<name>A0A9N7Z552_PLEPL</name>
<dbReference type="SUPFAM" id="SSF51735">
    <property type="entry name" value="NAD(P)-binding Rossmann-fold domains"/>
    <property type="match status" value="1"/>
</dbReference>
<dbReference type="PANTHER" id="PTHR43245">
    <property type="entry name" value="BIFUNCTIONAL POLYMYXIN RESISTANCE PROTEIN ARNA"/>
    <property type="match status" value="1"/>
</dbReference>